<gene>
    <name evidence="3" type="ORF">AXK11_08185</name>
</gene>
<sequence>MKHPAQRLRPALAIATAAALSAVLALGVLPPSAHAQNAVTRLGDSPETTSKPTLRGKDGESAAANKPPANESPTTDEPPASSSQRLPKADESPASAPPAKRAPDEPPTSALLYKSISDEPPTSGSQNKSVPDAFDAFPQTAVKKPIRGRAVSPSVAAQLAARMPKYEEPKPAAETEPEEEPADLRDIDKPQNQILRLPDYVVREKKPAILREADLYQGEARAELAKARYFSETGLALNRFALPLFGSGAGAYALRRYEEDERLRHLGELSATASDIGQLSGSTETEADLRHLIRDTYFRSGSRSDEYNGYRKPD</sequence>
<dbReference type="Proteomes" id="UP000070058">
    <property type="component" value="Unassembled WGS sequence"/>
</dbReference>
<evidence type="ECO:0000256" key="2">
    <source>
        <dbReference type="SAM" id="SignalP"/>
    </source>
</evidence>
<dbReference type="EMBL" id="LSZQ01000061">
    <property type="protein sequence ID" value="KXU34498.1"/>
    <property type="molecule type" value="Genomic_DNA"/>
</dbReference>
<dbReference type="RefSeq" id="WP_156469275.1">
    <property type="nucleotide sequence ID" value="NZ_LSZQ01000061.1"/>
</dbReference>
<protein>
    <submittedName>
        <fullName evidence="3">Uncharacterized protein</fullName>
    </submittedName>
</protein>
<name>A0A139SIU0_9BACT</name>
<dbReference type="STRING" id="1548207.AXK11_08185"/>
<keyword evidence="2" id="KW-0732">Signal</keyword>
<feature type="region of interest" description="Disordered" evidence="1">
    <location>
        <begin position="36"/>
        <end position="190"/>
    </location>
</feature>
<feature type="compositionally biased region" description="Polar residues" evidence="1">
    <location>
        <begin position="71"/>
        <end position="85"/>
    </location>
</feature>
<feature type="compositionally biased region" description="Basic and acidic residues" evidence="1">
    <location>
        <begin position="164"/>
        <end position="173"/>
    </location>
</feature>
<feature type="compositionally biased region" description="Polar residues" evidence="1">
    <location>
        <begin position="120"/>
        <end position="129"/>
    </location>
</feature>
<keyword evidence="4" id="KW-1185">Reference proteome</keyword>
<evidence type="ECO:0000313" key="4">
    <source>
        <dbReference type="Proteomes" id="UP000070058"/>
    </source>
</evidence>
<organism evidence="3 4">
    <name type="scientific">Cephaloticoccus primus</name>
    <dbReference type="NCBI Taxonomy" id="1548207"/>
    <lineage>
        <taxon>Bacteria</taxon>
        <taxon>Pseudomonadati</taxon>
        <taxon>Verrucomicrobiota</taxon>
        <taxon>Opitutia</taxon>
        <taxon>Opitutales</taxon>
        <taxon>Opitutaceae</taxon>
        <taxon>Cephaloticoccus</taxon>
    </lineage>
</organism>
<evidence type="ECO:0000256" key="1">
    <source>
        <dbReference type="SAM" id="MobiDB-lite"/>
    </source>
</evidence>
<accession>A0A139SIU0</accession>
<comment type="caution">
    <text evidence="3">The sequence shown here is derived from an EMBL/GenBank/DDBJ whole genome shotgun (WGS) entry which is preliminary data.</text>
</comment>
<feature type="chain" id="PRO_5007489416" evidence="2">
    <location>
        <begin position="36"/>
        <end position="314"/>
    </location>
</feature>
<proteinExistence type="predicted"/>
<feature type="signal peptide" evidence="2">
    <location>
        <begin position="1"/>
        <end position="35"/>
    </location>
</feature>
<evidence type="ECO:0000313" key="3">
    <source>
        <dbReference type="EMBL" id="KXU34498.1"/>
    </source>
</evidence>
<reference evidence="4" key="1">
    <citation type="submission" date="2016-02" db="EMBL/GenBank/DDBJ databases">
        <authorList>
            <person name="Sanders J.G."/>
            <person name="Lin J.Y."/>
            <person name="Wertz J.T."/>
            <person name="Russell J.A."/>
            <person name="Moreau C.S."/>
            <person name="Powell S."/>
        </authorList>
    </citation>
    <scope>NUCLEOTIDE SEQUENCE [LARGE SCALE GENOMIC DNA]</scope>
    <source>
        <strain evidence="4">CAG34</strain>
    </source>
</reference>
<dbReference type="AlphaFoldDB" id="A0A139SIU0"/>
<dbReference type="OrthoDB" id="199977at2"/>